<feature type="compositionally biased region" description="Basic and acidic residues" evidence="1">
    <location>
        <begin position="1"/>
        <end position="20"/>
    </location>
</feature>
<name>A0A8H7PIM8_9FUNG</name>
<dbReference type="EMBL" id="JAEPRA010000016">
    <property type="protein sequence ID" value="KAG2174445.1"/>
    <property type="molecule type" value="Genomic_DNA"/>
</dbReference>
<feature type="compositionally biased region" description="Basic residues" evidence="1">
    <location>
        <begin position="125"/>
        <end position="135"/>
    </location>
</feature>
<feature type="compositionally biased region" description="Basic and acidic residues" evidence="1">
    <location>
        <begin position="37"/>
        <end position="56"/>
    </location>
</feature>
<dbReference type="GO" id="GO:0003725">
    <property type="term" value="F:double-stranded RNA binding"/>
    <property type="evidence" value="ECO:0007669"/>
    <property type="project" value="InterPro"/>
</dbReference>
<reference evidence="2" key="1">
    <citation type="submission" date="2020-12" db="EMBL/GenBank/DDBJ databases">
        <title>Metabolic potential, ecology and presence of endohyphal bacteria is reflected in genomic diversity of Mucoromycotina.</title>
        <authorList>
            <person name="Muszewska A."/>
            <person name="Okrasinska A."/>
            <person name="Steczkiewicz K."/>
            <person name="Drgas O."/>
            <person name="Orlowska M."/>
            <person name="Perlinska-Lenart U."/>
            <person name="Aleksandrzak-Piekarczyk T."/>
            <person name="Szatraj K."/>
            <person name="Zielenkiewicz U."/>
            <person name="Pilsyk S."/>
            <person name="Malc E."/>
            <person name="Mieczkowski P."/>
            <person name="Kruszewska J.S."/>
            <person name="Biernat P."/>
            <person name="Pawlowska J."/>
        </authorList>
    </citation>
    <scope>NUCLEOTIDE SEQUENCE</scope>
    <source>
        <strain evidence="2">WA0000051536</strain>
    </source>
</reference>
<organism evidence="2 3">
    <name type="scientific">Umbelopsis vinacea</name>
    <dbReference type="NCBI Taxonomy" id="44442"/>
    <lineage>
        <taxon>Eukaryota</taxon>
        <taxon>Fungi</taxon>
        <taxon>Fungi incertae sedis</taxon>
        <taxon>Mucoromycota</taxon>
        <taxon>Mucoromycotina</taxon>
        <taxon>Umbelopsidomycetes</taxon>
        <taxon>Umbelopsidales</taxon>
        <taxon>Umbelopsidaceae</taxon>
        <taxon>Umbelopsis</taxon>
    </lineage>
</organism>
<gene>
    <name evidence="2" type="ORF">INT44_006708</name>
</gene>
<feature type="region of interest" description="Disordered" evidence="1">
    <location>
        <begin position="114"/>
        <end position="158"/>
    </location>
</feature>
<evidence type="ECO:0000256" key="1">
    <source>
        <dbReference type="SAM" id="MobiDB-lite"/>
    </source>
</evidence>
<dbReference type="AlphaFoldDB" id="A0A8H7PIM8"/>
<dbReference type="GO" id="GO:0005730">
    <property type="term" value="C:nucleolus"/>
    <property type="evidence" value="ECO:0007669"/>
    <property type="project" value="TreeGrafter"/>
</dbReference>
<dbReference type="GO" id="GO:0019901">
    <property type="term" value="F:protein kinase binding"/>
    <property type="evidence" value="ECO:0007669"/>
    <property type="project" value="TreeGrafter"/>
</dbReference>
<dbReference type="InterPro" id="IPR009548">
    <property type="entry name" value="Prkrip1"/>
</dbReference>
<comment type="caution">
    <text evidence="2">The sequence shown here is derived from an EMBL/GenBank/DDBJ whole genome shotgun (WGS) entry which is preliminary data.</text>
</comment>
<dbReference type="Proteomes" id="UP000612746">
    <property type="component" value="Unassembled WGS sequence"/>
</dbReference>
<evidence type="ECO:0000313" key="2">
    <source>
        <dbReference type="EMBL" id="KAG2174445.1"/>
    </source>
</evidence>
<dbReference type="PANTHER" id="PTHR13507">
    <property type="entry name" value="PRKR-INTERACTING PROTEIN 1"/>
    <property type="match status" value="1"/>
</dbReference>
<protein>
    <recommendedName>
        <fullName evidence="4">DUF1168-domain-containing protein</fullName>
    </recommendedName>
</protein>
<dbReference type="GO" id="GO:0004860">
    <property type="term" value="F:protein kinase inhibitor activity"/>
    <property type="evidence" value="ECO:0007669"/>
    <property type="project" value="TreeGrafter"/>
</dbReference>
<sequence length="158" mass="18529">MADTTKPKADTTKPKEERKSWHTLSYQEQQQRQLQKLFERVDKPIVLPEPKKEKGAKPPPDVVRNVQGSSAGAGSGEFHVYRALRRKEYTRLKDMDEQEAKELEKQEYAEKLARMKAEDEERIAKNRAKRRRKNKDAKPEKKAKTEVEHKTEEEAKDE</sequence>
<accession>A0A8H7PIM8</accession>
<evidence type="ECO:0000313" key="3">
    <source>
        <dbReference type="Proteomes" id="UP000612746"/>
    </source>
</evidence>
<dbReference type="PANTHER" id="PTHR13507:SF0">
    <property type="entry name" value="PRKR-INTERACTING PROTEIN 1"/>
    <property type="match status" value="1"/>
</dbReference>
<keyword evidence="3" id="KW-1185">Reference proteome</keyword>
<proteinExistence type="predicted"/>
<dbReference type="OrthoDB" id="10067079at2759"/>
<dbReference type="Pfam" id="PF06658">
    <property type="entry name" value="DUF1168"/>
    <property type="match status" value="1"/>
</dbReference>
<feature type="compositionally biased region" description="Basic and acidic residues" evidence="1">
    <location>
        <begin position="136"/>
        <end position="158"/>
    </location>
</feature>
<evidence type="ECO:0008006" key="4">
    <source>
        <dbReference type="Google" id="ProtNLM"/>
    </source>
</evidence>
<feature type="compositionally biased region" description="Basic and acidic residues" evidence="1">
    <location>
        <begin position="114"/>
        <end position="124"/>
    </location>
</feature>
<feature type="region of interest" description="Disordered" evidence="1">
    <location>
        <begin position="1"/>
        <end position="75"/>
    </location>
</feature>